<keyword evidence="2" id="KW-1185">Reference proteome</keyword>
<accession>A0A843XSC3</accession>
<sequence>MDDPVNERLCVGWLEGHRVTDDKPFLTRVPWVVHKGWLEGHRVTDDKPFLTLVYSGLYIKVL</sequence>
<protein>
    <submittedName>
        <fullName evidence="1">Uncharacterized protein</fullName>
    </submittedName>
</protein>
<proteinExistence type="predicted"/>
<dbReference type="EMBL" id="NMUH01014459">
    <property type="protein sequence ID" value="MQM22928.1"/>
    <property type="molecule type" value="Genomic_DNA"/>
</dbReference>
<evidence type="ECO:0000313" key="2">
    <source>
        <dbReference type="Proteomes" id="UP000652761"/>
    </source>
</evidence>
<reference evidence="1" key="1">
    <citation type="submission" date="2017-07" db="EMBL/GenBank/DDBJ databases">
        <title>Taro Niue Genome Assembly and Annotation.</title>
        <authorList>
            <person name="Atibalentja N."/>
            <person name="Keating K."/>
            <person name="Fields C.J."/>
        </authorList>
    </citation>
    <scope>NUCLEOTIDE SEQUENCE</scope>
    <source>
        <strain evidence="1">Niue_2</strain>
        <tissue evidence="1">Leaf</tissue>
    </source>
</reference>
<evidence type="ECO:0000313" key="1">
    <source>
        <dbReference type="EMBL" id="MQM22928.1"/>
    </source>
</evidence>
<organism evidence="1 2">
    <name type="scientific">Colocasia esculenta</name>
    <name type="common">Wild taro</name>
    <name type="synonym">Arum esculentum</name>
    <dbReference type="NCBI Taxonomy" id="4460"/>
    <lineage>
        <taxon>Eukaryota</taxon>
        <taxon>Viridiplantae</taxon>
        <taxon>Streptophyta</taxon>
        <taxon>Embryophyta</taxon>
        <taxon>Tracheophyta</taxon>
        <taxon>Spermatophyta</taxon>
        <taxon>Magnoliopsida</taxon>
        <taxon>Liliopsida</taxon>
        <taxon>Araceae</taxon>
        <taxon>Aroideae</taxon>
        <taxon>Colocasieae</taxon>
        <taxon>Colocasia</taxon>
    </lineage>
</organism>
<comment type="caution">
    <text evidence="1">The sequence shown here is derived from an EMBL/GenBank/DDBJ whole genome shotgun (WGS) entry which is preliminary data.</text>
</comment>
<dbReference type="Proteomes" id="UP000652761">
    <property type="component" value="Unassembled WGS sequence"/>
</dbReference>
<dbReference type="AlphaFoldDB" id="A0A843XSC3"/>
<name>A0A843XSC3_COLES</name>
<gene>
    <name evidence="1" type="ORF">Taro_055987</name>
</gene>